<comment type="similarity">
    <text evidence="1 2">Belongs to the cytochrome P450 family.</text>
</comment>
<dbReference type="InterPro" id="IPR017972">
    <property type="entry name" value="Cyt_P450_CS"/>
</dbReference>
<keyword evidence="2" id="KW-0408">Iron</keyword>
<evidence type="ECO:0000256" key="2">
    <source>
        <dbReference type="RuleBase" id="RU000461"/>
    </source>
</evidence>
<proteinExistence type="inferred from homology"/>
<dbReference type="SUPFAM" id="SSF48264">
    <property type="entry name" value="Cytochrome P450"/>
    <property type="match status" value="1"/>
</dbReference>
<keyword evidence="4" id="KW-1185">Reference proteome</keyword>
<evidence type="ECO:0000313" key="3">
    <source>
        <dbReference type="EMBL" id="GAA5148935.1"/>
    </source>
</evidence>
<dbReference type="RefSeq" id="WP_221498223.1">
    <property type="nucleotide sequence ID" value="NZ_BAABJP010000004.1"/>
</dbReference>
<gene>
    <name evidence="3" type="ORF">GCM10023321_11970</name>
</gene>
<dbReference type="PANTHER" id="PTHR46696">
    <property type="entry name" value="P450, PUTATIVE (EUROFUNG)-RELATED"/>
    <property type="match status" value="1"/>
</dbReference>
<dbReference type="CDD" id="cd11078">
    <property type="entry name" value="CYP130-like"/>
    <property type="match status" value="1"/>
</dbReference>
<evidence type="ECO:0000256" key="1">
    <source>
        <dbReference type="ARBA" id="ARBA00010617"/>
    </source>
</evidence>
<dbReference type="PRINTS" id="PR00385">
    <property type="entry name" value="P450"/>
</dbReference>
<keyword evidence="2" id="KW-0479">Metal-binding</keyword>
<dbReference type="PROSITE" id="PS00086">
    <property type="entry name" value="CYTOCHROME_P450"/>
    <property type="match status" value="1"/>
</dbReference>
<dbReference type="Pfam" id="PF00067">
    <property type="entry name" value="p450"/>
    <property type="match status" value="1"/>
</dbReference>
<protein>
    <submittedName>
        <fullName evidence="3">Cytochrome P450</fullName>
    </submittedName>
</protein>
<dbReference type="InterPro" id="IPR001128">
    <property type="entry name" value="Cyt_P450"/>
</dbReference>
<sequence>MSATPATSDLYYDPYDVDINADPYPVFHRIREDAPLYYNEQHDFYALSRFEDVRKGLADRETFSSSRGAILELIKANIEIPSGVLIFEDPPVHTIHRNLLSRMFTPKKIRNLEPKIREFCVRSLDPLVGTGKFDFVGDLGKQMPMRVIGMLLGIPEADQEAVRDQVDAELRTEAGKPMTRWSEHGDFVSGEIFAEYIDWRAEHPSDDIMTELLNVEFEDETGSRRRLTREELLTYVTVVAGAGNETTTRLIGWTGKVLAEHPDQRRDLVADPSLVPRAVEELLRFEPPAPHVARYVTRDVEYYGQTVPEGSVMMFLVGAANRDDRQFAGGDRFDIHREARQHLTFGIGTHFCLGASLARLEGRIALEEVLKRFPEWDVDYDRAQLSPTSTVRGWDSLPVVIPA</sequence>
<dbReference type="EMBL" id="BAABJP010000004">
    <property type="protein sequence ID" value="GAA5148935.1"/>
    <property type="molecule type" value="Genomic_DNA"/>
</dbReference>
<dbReference type="InterPro" id="IPR002397">
    <property type="entry name" value="Cyt_P450_B"/>
</dbReference>
<dbReference type="PANTHER" id="PTHR46696:SF4">
    <property type="entry name" value="BIOTIN BIOSYNTHESIS CYTOCHROME P450"/>
    <property type="match status" value="1"/>
</dbReference>
<dbReference type="Gene3D" id="1.10.630.10">
    <property type="entry name" value="Cytochrome P450"/>
    <property type="match status" value="1"/>
</dbReference>
<comment type="caution">
    <text evidence="3">The sequence shown here is derived from an EMBL/GenBank/DDBJ whole genome shotgun (WGS) entry which is preliminary data.</text>
</comment>
<keyword evidence="2" id="KW-0349">Heme</keyword>
<keyword evidence="2" id="KW-0503">Monooxygenase</keyword>
<reference evidence="4" key="1">
    <citation type="journal article" date="2019" name="Int. J. Syst. Evol. Microbiol.">
        <title>The Global Catalogue of Microorganisms (GCM) 10K type strain sequencing project: providing services to taxonomists for standard genome sequencing and annotation.</title>
        <authorList>
            <consortium name="The Broad Institute Genomics Platform"/>
            <consortium name="The Broad Institute Genome Sequencing Center for Infectious Disease"/>
            <person name="Wu L."/>
            <person name="Ma J."/>
        </authorList>
    </citation>
    <scope>NUCLEOTIDE SEQUENCE [LARGE SCALE GENOMIC DNA]</scope>
    <source>
        <strain evidence="4">JCM 18303</strain>
    </source>
</reference>
<dbReference type="PRINTS" id="PR00359">
    <property type="entry name" value="BP450"/>
</dbReference>
<accession>A0ABP9PS86</accession>
<name>A0ABP9PS86_9PSEU</name>
<keyword evidence="2" id="KW-0560">Oxidoreductase</keyword>
<dbReference type="Proteomes" id="UP001428817">
    <property type="component" value="Unassembled WGS sequence"/>
</dbReference>
<dbReference type="InterPro" id="IPR036396">
    <property type="entry name" value="Cyt_P450_sf"/>
</dbReference>
<organism evidence="3 4">
    <name type="scientific">Pseudonocardia eucalypti</name>
    <dbReference type="NCBI Taxonomy" id="648755"/>
    <lineage>
        <taxon>Bacteria</taxon>
        <taxon>Bacillati</taxon>
        <taxon>Actinomycetota</taxon>
        <taxon>Actinomycetes</taxon>
        <taxon>Pseudonocardiales</taxon>
        <taxon>Pseudonocardiaceae</taxon>
        <taxon>Pseudonocardia</taxon>
    </lineage>
</organism>
<evidence type="ECO:0000313" key="4">
    <source>
        <dbReference type="Proteomes" id="UP001428817"/>
    </source>
</evidence>